<dbReference type="InterPro" id="IPR026065">
    <property type="entry name" value="FAM60A"/>
</dbReference>
<evidence type="ECO:0000313" key="2">
    <source>
        <dbReference type="EMBL" id="CAI9738254.1"/>
    </source>
</evidence>
<keyword evidence="3" id="KW-1185">Reference proteome</keyword>
<feature type="compositionally biased region" description="Basic and acidic residues" evidence="1">
    <location>
        <begin position="257"/>
        <end position="267"/>
    </location>
</feature>
<reference evidence="2" key="1">
    <citation type="submission" date="2023-08" db="EMBL/GenBank/DDBJ databases">
        <authorList>
            <person name="Alioto T."/>
            <person name="Alioto T."/>
            <person name="Gomez Garrido J."/>
        </authorList>
    </citation>
    <scope>NUCLEOTIDE SEQUENCE</scope>
</reference>
<dbReference type="AlphaFoldDB" id="A0AA36BQG0"/>
<dbReference type="GO" id="GO:0030336">
    <property type="term" value="P:negative regulation of cell migration"/>
    <property type="evidence" value="ECO:0007669"/>
    <property type="project" value="TreeGrafter"/>
</dbReference>
<dbReference type="GO" id="GO:0070822">
    <property type="term" value="C:Sin3-type complex"/>
    <property type="evidence" value="ECO:0007669"/>
    <property type="project" value="TreeGrafter"/>
</dbReference>
<evidence type="ECO:0000313" key="3">
    <source>
        <dbReference type="Proteomes" id="UP001162480"/>
    </source>
</evidence>
<dbReference type="PANTHER" id="PTHR13422">
    <property type="entry name" value="SIN3-HDAC COMPLEX-ASSOCIATED FACTOR"/>
    <property type="match status" value="1"/>
</dbReference>
<gene>
    <name evidence="2" type="ORF">OCTVUL_1B004160</name>
</gene>
<evidence type="ECO:0000256" key="1">
    <source>
        <dbReference type="SAM" id="MobiDB-lite"/>
    </source>
</evidence>
<dbReference type="EMBL" id="OX597834">
    <property type="protein sequence ID" value="CAI9738254.1"/>
    <property type="molecule type" value="Genomic_DNA"/>
</dbReference>
<dbReference type="Proteomes" id="UP001162480">
    <property type="component" value="Chromosome 21"/>
</dbReference>
<feature type="compositionally biased region" description="Low complexity" evidence="1">
    <location>
        <begin position="268"/>
        <end position="285"/>
    </location>
</feature>
<proteinExistence type="predicted"/>
<accession>A0AA36BQG0</accession>
<sequence length="285" mass="33220">MHFHMSFRTPVDRKTLIHSWRIVMLCMAQYKSTHFSCGQKEINPNRNPHLLSPNDSKHYRLDLFKMSSNRHKMYRSQTGCCICRVKSSSSRFTSSERYERDFRRCFHVANRSGDICNACVLLVKRWRMRKDKDRHWEYVVDLRLNPGARSILKRKKRQTKVDNQTGEPRKHGVACSCDICEGIRSVGHIVAKRRERKRREKEEALMESDGHYWRIYMIPCGCGPVLIGRANEIMVDEGLMKWCRKPGCYMGNSSTDQESRTGTRESSLEIISDSAASASSNELDF</sequence>
<evidence type="ECO:0008006" key="4">
    <source>
        <dbReference type="Google" id="ProtNLM"/>
    </source>
</evidence>
<name>A0AA36BQG0_OCTVU</name>
<dbReference type="PANTHER" id="PTHR13422:SF12">
    <property type="entry name" value="SIN3-HDAC COMPLEX-ASSOCIATED FACTOR"/>
    <property type="match status" value="1"/>
</dbReference>
<feature type="region of interest" description="Disordered" evidence="1">
    <location>
        <begin position="252"/>
        <end position="285"/>
    </location>
</feature>
<dbReference type="Pfam" id="PF15396">
    <property type="entry name" value="FAM60A"/>
    <property type="match status" value="1"/>
</dbReference>
<organism evidence="2 3">
    <name type="scientific">Octopus vulgaris</name>
    <name type="common">Common octopus</name>
    <dbReference type="NCBI Taxonomy" id="6645"/>
    <lineage>
        <taxon>Eukaryota</taxon>
        <taxon>Metazoa</taxon>
        <taxon>Spiralia</taxon>
        <taxon>Lophotrochozoa</taxon>
        <taxon>Mollusca</taxon>
        <taxon>Cephalopoda</taxon>
        <taxon>Coleoidea</taxon>
        <taxon>Octopodiformes</taxon>
        <taxon>Octopoda</taxon>
        <taxon>Incirrata</taxon>
        <taxon>Octopodidae</taxon>
        <taxon>Octopus</taxon>
    </lineage>
</organism>
<protein>
    <recommendedName>
        <fullName evidence="4">SIN3-HDAC complex-associated factor-like</fullName>
    </recommendedName>
</protein>